<keyword evidence="4" id="KW-0285">Flavoprotein</keyword>
<keyword evidence="6" id="KW-0560">Oxidoreductase</keyword>
<evidence type="ECO:0000256" key="1">
    <source>
        <dbReference type="ARBA" id="ARBA00001974"/>
    </source>
</evidence>
<feature type="transmembrane region" description="Helical" evidence="8">
    <location>
        <begin position="12"/>
        <end position="32"/>
    </location>
</feature>
<keyword evidence="5" id="KW-0274">FAD</keyword>
<dbReference type="PANTHER" id="PTHR43876">
    <property type="entry name" value="UBIQUINONE BIOSYNTHESIS MONOOXYGENASE COQ6, MITOCHONDRIAL"/>
    <property type="match status" value="1"/>
</dbReference>
<keyword evidence="8" id="KW-1133">Transmembrane helix</keyword>
<accession>A0ABW3GJM0</accession>
<dbReference type="RefSeq" id="WP_194747160.1">
    <property type="nucleotide sequence ID" value="NZ_JBHTJW010000003.1"/>
</dbReference>
<dbReference type="PRINTS" id="PR00420">
    <property type="entry name" value="RNGMNOXGNASE"/>
</dbReference>
<dbReference type="Gene3D" id="3.50.50.60">
    <property type="entry name" value="FAD/NAD(P)-binding domain"/>
    <property type="match status" value="2"/>
</dbReference>
<dbReference type="InterPro" id="IPR002938">
    <property type="entry name" value="FAD-bd"/>
</dbReference>
<evidence type="ECO:0000259" key="9">
    <source>
        <dbReference type="Pfam" id="PF01494"/>
    </source>
</evidence>
<organism evidence="10 11">
    <name type="scientific">Methylophilus glucosoxydans</name>
    <dbReference type="NCBI Taxonomy" id="752553"/>
    <lineage>
        <taxon>Bacteria</taxon>
        <taxon>Pseudomonadati</taxon>
        <taxon>Pseudomonadota</taxon>
        <taxon>Betaproteobacteria</taxon>
        <taxon>Nitrosomonadales</taxon>
        <taxon>Methylophilaceae</taxon>
        <taxon>Methylophilus</taxon>
    </lineage>
</organism>
<dbReference type="NCBIfam" id="TIGR01988">
    <property type="entry name" value="Ubi-OHases"/>
    <property type="match status" value="1"/>
</dbReference>
<sequence>MDAEKHLMQTDVVIVGAGLVGLTAAIALSRLGKQVVLTDAKPPFELPAGWADDQLDWDSRIYALTNQTMDWLAEIGVWQHVPAQRVNPVNAMHLWSPTQHHVLPSLSLTAKEAHLAQMGCIVESQALMQACWTVLADADVTVITDAPAQSLQQFGHQIRVALPQQTIEAQLLIGADGASSWVRSQCGVGVEQVDFAQTALVTNYVATQAHQHVARQWFGAHETLALLPMPEQQVSLVWALPHAEAARMQALSAGELAVAVEHRCGQVLGPLTPNGAVVAFPLRQNTAETMALPNILLLGDAAHQVHPMAGQGVNLGFEDVQALCAEVARLPGIKPLGDVNVLRHVMRGRQRDIRSMHALTRGLDFLFARPQALWTHAALLGLRGVENSAMLKRFLIRTATQA</sequence>
<evidence type="ECO:0000256" key="7">
    <source>
        <dbReference type="ARBA" id="ARBA00023033"/>
    </source>
</evidence>
<protein>
    <submittedName>
        <fullName evidence="10">FAD-dependent monooxygenase</fullName>
    </submittedName>
</protein>
<dbReference type="InterPro" id="IPR036188">
    <property type="entry name" value="FAD/NAD-bd_sf"/>
</dbReference>
<dbReference type="InterPro" id="IPR010971">
    <property type="entry name" value="UbiH/COQ6"/>
</dbReference>
<evidence type="ECO:0000256" key="3">
    <source>
        <dbReference type="ARBA" id="ARBA00005349"/>
    </source>
</evidence>
<keyword evidence="11" id="KW-1185">Reference proteome</keyword>
<gene>
    <name evidence="10" type="ORF">ACFQ1T_13085</name>
</gene>
<keyword evidence="8" id="KW-0812">Transmembrane</keyword>
<comment type="similarity">
    <text evidence="3">Belongs to the UbiH/COQ6 family.</text>
</comment>
<reference evidence="11" key="1">
    <citation type="journal article" date="2019" name="Int. J. Syst. Evol. Microbiol.">
        <title>The Global Catalogue of Microorganisms (GCM) 10K type strain sequencing project: providing services to taxonomists for standard genome sequencing and annotation.</title>
        <authorList>
            <consortium name="The Broad Institute Genomics Platform"/>
            <consortium name="The Broad Institute Genome Sequencing Center for Infectious Disease"/>
            <person name="Wu L."/>
            <person name="Ma J."/>
        </authorList>
    </citation>
    <scope>NUCLEOTIDE SEQUENCE [LARGE SCALE GENOMIC DNA]</scope>
    <source>
        <strain evidence="11">CCUG 59685</strain>
    </source>
</reference>
<dbReference type="PANTHER" id="PTHR43876:SF7">
    <property type="entry name" value="UBIQUINONE BIOSYNTHESIS MONOOXYGENASE COQ6, MITOCHONDRIAL"/>
    <property type="match status" value="1"/>
</dbReference>
<dbReference type="Proteomes" id="UP001597106">
    <property type="component" value="Unassembled WGS sequence"/>
</dbReference>
<evidence type="ECO:0000313" key="10">
    <source>
        <dbReference type="EMBL" id="MFD0930715.1"/>
    </source>
</evidence>
<evidence type="ECO:0000256" key="4">
    <source>
        <dbReference type="ARBA" id="ARBA00022630"/>
    </source>
</evidence>
<evidence type="ECO:0000256" key="6">
    <source>
        <dbReference type="ARBA" id="ARBA00023002"/>
    </source>
</evidence>
<dbReference type="Pfam" id="PF01494">
    <property type="entry name" value="FAD_binding_3"/>
    <property type="match status" value="1"/>
</dbReference>
<evidence type="ECO:0000256" key="2">
    <source>
        <dbReference type="ARBA" id="ARBA00004749"/>
    </source>
</evidence>
<keyword evidence="7 10" id="KW-0503">Monooxygenase</keyword>
<evidence type="ECO:0000313" key="11">
    <source>
        <dbReference type="Proteomes" id="UP001597106"/>
    </source>
</evidence>
<comment type="cofactor">
    <cofactor evidence="1">
        <name>FAD</name>
        <dbReference type="ChEBI" id="CHEBI:57692"/>
    </cofactor>
</comment>
<evidence type="ECO:0000256" key="8">
    <source>
        <dbReference type="SAM" id="Phobius"/>
    </source>
</evidence>
<comment type="pathway">
    <text evidence="2">Cofactor biosynthesis; ubiquinone biosynthesis.</text>
</comment>
<dbReference type="SUPFAM" id="SSF51905">
    <property type="entry name" value="FAD/NAD(P)-binding domain"/>
    <property type="match status" value="1"/>
</dbReference>
<evidence type="ECO:0000256" key="5">
    <source>
        <dbReference type="ARBA" id="ARBA00022827"/>
    </source>
</evidence>
<dbReference type="InterPro" id="IPR051205">
    <property type="entry name" value="UbiH/COQ6_monooxygenase"/>
</dbReference>
<comment type="caution">
    <text evidence="10">The sequence shown here is derived from an EMBL/GenBank/DDBJ whole genome shotgun (WGS) entry which is preliminary data.</text>
</comment>
<dbReference type="EMBL" id="JBHTJW010000003">
    <property type="protein sequence ID" value="MFD0930715.1"/>
    <property type="molecule type" value="Genomic_DNA"/>
</dbReference>
<feature type="domain" description="FAD-binding" evidence="9">
    <location>
        <begin position="9"/>
        <end position="328"/>
    </location>
</feature>
<keyword evidence="8" id="KW-0472">Membrane</keyword>
<dbReference type="GO" id="GO:0004497">
    <property type="term" value="F:monooxygenase activity"/>
    <property type="evidence" value="ECO:0007669"/>
    <property type="project" value="UniProtKB-KW"/>
</dbReference>
<proteinExistence type="inferred from homology"/>
<name>A0ABW3GJM0_9PROT</name>